<evidence type="ECO:0000256" key="6">
    <source>
        <dbReference type="ARBA" id="ARBA00023004"/>
    </source>
</evidence>
<keyword evidence="17" id="KW-1185">Reference proteome</keyword>
<reference evidence="16 17" key="1">
    <citation type="submission" date="2020-08" db="EMBL/GenBank/DDBJ databases">
        <title>Novel species isolated from subtropical streams in China.</title>
        <authorList>
            <person name="Lu H."/>
        </authorList>
    </citation>
    <scope>NUCLEOTIDE SEQUENCE [LARGE SCALE GENOMIC DNA]</scope>
    <source>
        <strain evidence="16 17">NL8W</strain>
    </source>
</reference>
<dbReference type="PANTHER" id="PTHR32552">
    <property type="entry name" value="FERRICHROME IRON RECEPTOR-RELATED"/>
    <property type="match status" value="1"/>
</dbReference>
<evidence type="ECO:0000256" key="8">
    <source>
        <dbReference type="ARBA" id="ARBA00023077"/>
    </source>
</evidence>
<dbReference type="PROSITE" id="PS52016">
    <property type="entry name" value="TONB_DEPENDENT_REC_3"/>
    <property type="match status" value="1"/>
</dbReference>
<dbReference type="InterPro" id="IPR036942">
    <property type="entry name" value="Beta-barrel_TonB_sf"/>
</dbReference>
<dbReference type="InterPro" id="IPR039426">
    <property type="entry name" value="TonB-dep_rcpt-like"/>
</dbReference>
<dbReference type="Proteomes" id="UP000646911">
    <property type="component" value="Unassembled WGS sequence"/>
</dbReference>
<sequence length="687" mass="75155">MKLSYLRSVLLASGALGASSLMSGAMAQQREDYVLPELVVTSTKLDATGLTPDVASSVATAARLNAAGIVRTDELGKMFPELTVMPRSTRVYSLFGMRGAPSIDFYNPAVTVYVDGIPQDMSYFSQPLAGVAQIELLKGPQGSLYGRSAQAGVINIVTSKPNNNSKANLTLDLSNMTRRLDVMASGALIKDSLYGDINVYADEYPGRLRANGAAKVADDLGSSREVLGRARLRWAPTGGNLDALLTLSRDRYSAHDEYFQSFPLKDRRAIASTPFDFAEPMLTRTVSQVGLVVDYFMHDWKLTSSSSYQDRKFDRVITTGNADPENQKTYYQELRLATSGGKRAVDGVFGLYYEKQDFERLRGVAVATVPAFLFPGPSKSATTITSTAIFGEAVWHINERLDLTGGLRYSVDKAEIDFRRTGPAGLSFVADKRFSHISPKLALGYQLTPEWRVYGLISEGYKAGGYNRVAENTVGGIPYEAETIRNLEAGFKADLMGHRLQLDGTIFHSNTRDLQAPVQSGPFQMLTNVGDAKTNGLEINAAFAATPDFSVRGGASWTHSTIENFHAPVGNVDLNGKRVPYVAPVSLRAGMEYRFQLAGAGTLRWNTGLTYSGDLWFDTANTLRQPTYTLIDTSLNWEINKRLNLTAYVDNAGDRIVPNYAFSFGPLGNFGQYNRGRTVGLRLQAQL</sequence>
<feature type="chain" id="PRO_5045795276" evidence="13">
    <location>
        <begin position="28"/>
        <end position="687"/>
    </location>
</feature>
<evidence type="ECO:0000256" key="5">
    <source>
        <dbReference type="ARBA" id="ARBA00022692"/>
    </source>
</evidence>
<dbReference type="Gene3D" id="2.40.170.20">
    <property type="entry name" value="TonB-dependent receptor, beta-barrel domain"/>
    <property type="match status" value="1"/>
</dbReference>
<evidence type="ECO:0000256" key="13">
    <source>
        <dbReference type="SAM" id="SignalP"/>
    </source>
</evidence>
<dbReference type="InterPro" id="IPR012910">
    <property type="entry name" value="Plug_dom"/>
</dbReference>
<evidence type="ECO:0000256" key="9">
    <source>
        <dbReference type="ARBA" id="ARBA00023136"/>
    </source>
</evidence>
<feature type="signal peptide" evidence="13">
    <location>
        <begin position="1"/>
        <end position="27"/>
    </location>
</feature>
<gene>
    <name evidence="16" type="ORF">H8L47_25405</name>
</gene>
<evidence type="ECO:0000256" key="10">
    <source>
        <dbReference type="ARBA" id="ARBA00023237"/>
    </source>
</evidence>
<evidence type="ECO:0000256" key="4">
    <source>
        <dbReference type="ARBA" id="ARBA00022496"/>
    </source>
</evidence>
<keyword evidence="2 11" id="KW-0813">Transport</keyword>
<dbReference type="EMBL" id="JACOFX010000021">
    <property type="protein sequence ID" value="MBC3910914.1"/>
    <property type="molecule type" value="Genomic_DNA"/>
</dbReference>
<evidence type="ECO:0000313" key="17">
    <source>
        <dbReference type="Proteomes" id="UP000646911"/>
    </source>
</evidence>
<evidence type="ECO:0000259" key="14">
    <source>
        <dbReference type="Pfam" id="PF00593"/>
    </source>
</evidence>
<organism evidence="16 17">
    <name type="scientific">Undibacterium umbellatum</name>
    <dbReference type="NCBI Taxonomy" id="2762300"/>
    <lineage>
        <taxon>Bacteria</taxon>
        <taxon>Pseudomonadati</taxon>
        <taxon>Pseudomonadota</taxon>
        <taxon>Betaproteobacteria</taxon>
        <taxon>Burkholderiales</taxon>
        <taxon>Oxalobacteraceae</taxon>
        <taxon>Undibacterium</taxon>
    </lineage>
</organism>
<comment type="subcellular location">
    <subcellularLocation>
        <location evidence="1 11">Cell outer membrane</location>
        <topology evidence="1 11">Multi-pass membrane protein</topology>
    </subcellularLocation>
</comment>
<keyword evidence="9 11" id="KW-0472">Membrane</keyword>
<evidence type="ECO:0000259" key="15">
    <source>
        <dbReference type="Pfam" id="PF07715"/>
    </source>
</evidence>
<evidence type="ECO:0000313" key="16">
    <source>
        <dbReference type="EMBL" id="MBC3910914.1"/>
    </source>
</evidence>
<keyword evidence="7" id="KW-0406">Ion transport</keyword>
<evidence type="ECO:0000256" key="11">
    <source>
        <dbReference type="PROSITE-ProRule" id="PRU01360"/>
    </source>
</evidence>
<comment type="similarity">
    <text evidence="11 12">Belongs to the TonB-dependent receptor family.</text>
</comment>
<evidence type="ECO:0000256" key="3">
    <source>
        <dbReference type="ARBA" id="ARBA00022452"/>
    </source>
</evidence>
<keyword evidence="3 11" id="KW-1134">Transmembrane beta strand</keyword>
<dbReference type="CDD" id="cd01347">
    <property type="entry name" value="ligand_gated_channel"/>
    <property type="match status" value="1"/>
</dbReference>
<dbReference type="Pfam" id="PF07715">
    <property type="entry name" value="Plug"/>
    <property type="match status" value="1"/>
</dbReference>
<name>A0ABR6ZGW8_9BURK</name>
<comment type="caution">
    <text evidence="16">The sequence shown here is derived from an EMBL/GenBank/DDBJ whole genome shotgun (WGS) entry which is preliminary data.</text>
</comment>
<dbReference type="InterPro" id="IPR000531">
    <property type="entry name" value="Beta-barrel_TonB"/>
</dbReference>
<feature type="domain" description="TonB-dependent receptor plug" evidence="15">
    <location>
        <begin position="55"/>
        <end position="153"/>
    </location>
</feature>
<keyword evidence="8 12" id="KW-0798">TonB box</keyword>
<keyword evidence="13" id="KW-0732">Signal</keyword>
<protein>
    <submittedName>
        <fullName evidence="16">TonB-dependent receptor</fullName>
    </submittedName>
</protein>
<evidence type="ECO:0000256" key="1">
    <source>
        <dbReference type="ARBA" id="ARBA00004571"/>
    </source>
</evidence>
<dbReference type="RefSeq" id="WP_186956500.1">
    <property type="nucleotide sequence ID" value="NZ_JACOFX010000021.1"/>
</dbReference>
<evidence type="ECO:0000256" key="2">
    <source>
        <dbReference type="ARBA" id="ARBA00022448"/>
    </source>
</evidence>
<proteinExistence type="inferred from homology"/>
<keyword evidence="16" id="KW-0675">Receptor</keyword>
<accession>A0ABR6ZGW8</accession>
<dbReference type="Pfam" id="PF00593">
    <property type="entry name" value="TonB_dep_Rec_b-barrel"/>
    <property type="match status" value="1"/>
</dbReference>
<keyword evidence="5 11" id="KW-0812">Transmembrane</keyword>
<dbReference type="PANTHER" id="PTHR32552:SF81">
    <property type="entry name" value="TONB-DEPENDENT OUTER MEMBRANE RECEPTOR"/>
    <property type="match status" value="1"/>
</dbReference>
<feature type="domain" description="TonB-dependent receptor-like beta-barrel" evidence="14">
    <location>
        <begin position="230"/>
        <end position="651"/>
    </location>
</feature>
<dbReference type="SUPFAM" id="SSF56935">
    <property type="entry name" value="Porins"/>
    <property type="match status" value="1"/>
</dbReference>
<keyword evidence="4" id="KW-0410">Iron transport</keyword>
<keyword evidence="10 11" id="KW-0998">Cell outer membrane</keyword>
<evidence type="ECO:0000256" key="7">
    <source>
        <dbReference type="ARBA" id="ARBA00023065"/>
    </source>
</evidence>
<keyword evidence="6" id="KW-0408">Iron</keyword>
<evidence type="ECO:0000256" key="12">
    <source>
        <dbReference type="RuleBase" id="RU003357"/>
    </source>
</evidence>